<dbReference type="EMBL" id="KN837203">
    <property type="protein sequence ID" value="KIJ34117.1"/>
    <property type="molecule type" value="Genomic_DNA"/>
</dbReference>
<name>A0A0C9UXT3_SPHS4</name>
<dbReference type="OrthoDB" id="3257564at2759"/>
<proteinExistence type="predicted"/>
<dbReference type="AlphaFoldDB" id="A0A0C9UXT3"/>
<reference evidence="1 2" key="1">
    <citation type="submission" date="2014-06" db="EMBL/GenBank/DDBJ databases">
        <title>Evolutionary Origins and Diversification of the Mycorrhizal Mutualists.</title>
        <authorList>
            <consortium name="DOE Joint Genome Institute"/>
            <consortium name="Mycorrhizal Genomics Consortium"/>
            <person name="Kohler A."/>
            <person name="Kuo A."/>
            <person name="Nagy L.G."/>
            <person name="Floudas D."/>
            <person name="Copeland A."/>
            <person name="Barry K.W."/>
            <person name="Cichocki N."/>
            <person name="Veneault-Fourrey C."/>
            <person name="LaButti K."/>
            <person name="Lindquist E.A."/>
            <person name="Lipzen A."/>
            <person name="Lundell T."/>
            <person name="Morin E."/>
            <person name="Murat C."/>
            <person name="Riley R."/>
            <person name="Ohm R."/>
            <person name="Sun H."/>
            <person name="Tunlid A."/>
            <person name="Henrissat B."/>
            <person name="Grigoriev I.V."/>
            <person name="Hibbett D.S."/>
            <person name="Martin F."/>
        </authorList>
    </citation>
    <scope>NUCLEOTIDE SEQUENCE [LARGE SCALE GENOMIC DNA]</scope>
    <source>
        <strain evidence="1 2">SS14</strain>
    </source>
</reference>
<accession>A0A0C9UXT3</accession>
<keyword evidence="2" id="KW-1185">Reference proteome</keyword>
<sequence>MRGSLVIQVGIIRRPCVCHTEEAGCEIQKQQNEIQSEFLKSSLSPSACQTSSPVIDPSLSVASNIILLDVQMNGPSAQVTEKDALTEMNQHSYEICDSISARLVSDTTTTIDYTRYVNNYDIWWNSSQAMEKQRNIVHTSIPSRPITAAKVAHFLNHEISHLKPF</sequence>
<evidence type="ECO:0000313" key="2">
    <source>
        <dbReference type="Proteomes" id="UP000054279"/>
    </source>
</evidence>
<gene>
    <name evidence="1" type="ORF">M422DRAFT_52115</name>
</gene>
<dbReference type="Proteomes" id="UP000054279">
    <property type="component" value="Unassembled WGS sequence"/>
</dbReference>
<dbReference type="HOGENOM" id="CLU_1611824_0_0_1"/>
<evidence type="ECO:0000313" key="1">
    <source>
        <dbReference type="EMBL" id="KIJ34117.1"/>
    </source>
</evidence>
<organism evidence="1 2">
    <name type="scientific">Sphaerobolus stellatus (strain SS14)</name>
    <dbReference type="NCBI Taxonomy" id="990650"/>
    <lineage>
        <taxon>Eukaryota</taxon>
        <taxon>Fungi</taxon>
        <taxon>Dikarya</taxon>
        <taxon>Basidiomycota</taxon>
        <taxon>Agaricomycotina</taxon>
        <taxon>Agaricomycetes</taxon>
        <taxon>Phallomycetidae</taxon>
        <taxon>Geastrales</taxon>
        <taxon>Sphaerobolaceae</taxon>
        <taxon>Sphaerobolus</taxon>
    </lineage>
</organism>
<protein>
    <submittedName>
        <fullName evidence="1">Uncharacterized protein</fullName>
    </submittedName>
</protein>